<dbReference type="PANTHER" id="PTHR33619">
    <property type="entry name" value="POLYSACCHARIDE EXPORT PROTEIN GFCE-RELATED"/>
    <property type="match status" value="1"/>
</dbReference>
<dbReference type="InterPro" id="IPR019554">
    <property type="entry name" value="Soluble_ligand-bd"/>
</dbReference>
<protein>
    <submittedName>
        <fullName evidence="4">Putative polysaccharide export-related protein</fullName>
    </submittedName>
</protein>
<name>E3BJH1_9VIBR</name>
<comment type="caution">
    <text evidence="4">The sequence shown here is derived from an EMBL/GenBank/DDBJ whole genome shotgun (WGS) entry which is preliminary data.</text>
</comment>
<accession>E3BJH1</accession>
<reference evidence="4 5" key="1">
    <citation type="journal article" date="2012" name="Int. J. Syst. Evol. Microbiol.">
        <title>Vibrio caribbeanicus sp. nov., isolated from the marine sponge Scleritoderma cyanea.</title>
        <authorList>
            <person name="Hoffmann M."/>
            <person name="Monday S.R."/>
            <person name="Allard M.W."/>
            <person name="Strain E.A."/>
            <person name="Whittaker P."/>
            <person name="Naum M."/>
            <person name="McCarthy P.J."/>
            <person name="Lopez J.V."/>
            <person name="Fischer M."/>
            <person name="Brown E.W."/>
        </authorList>
    </citation>
    <scope>NUCLEOTIDE SEQUENCE [LARGE SCALE GENOMIC DNA]</scope>
    <source>
        <strain evidence="4 5">ATCC BAA-2122</strain>
    </source>
</reference>
<dbReference type="InterPro" id="IPR049712">
    <property type="entry name" value="Poly_export"/>
</dbReference>
<keyword evidence="1" id="KW-0732">Signal</keyword>
<feature type="domain" description="Soluble ligand binding" evidence="3">
    <location>
        <begin position="102"/>
        <end position="143"/>
    </location>
</feature>
<dbReference type="STRING" id="796620.VIBC2010_07219"/>
<dbReference type="EMBL" id="AEIU01000069">
    <property type="protein sequence ID" value="EFP96740.1"/>
    <property type="molecule type" value="Genomic_DNA"/>
</dbReference>
<dbReference type="PANTHER" id="PTHR33619:SF3">
    <property type="entry name" value="POLYSACCHARIDE EXPORT PROTEIN GFCE-RELATED"/>
    <property type="match status" value="1"/>
</dbReference>
<dbReference type="Pfam" id="PF02563">
    <property type="entry name" value="Poly_export"/>
    <property type="match status" value="1"/>
</dbReference>
<gene>
    <name evidence="4" type="ORF">VIBC2010_07219</name>
</gene>
<feature type="domain" description="Polysaccharide export protein N-terminal" evidence="2">
    <location>
        <begin position="21"/>
        <end position="96"/>
    </location>
</feature>
<evidence type="ECO:0000313" key="5">
    <source>
        <dbReference type="Proteomes" id="UP000002943"/>
    </source>
</evidence>
<evidence type="ECO:0000313" key="4">
    <source>
        <dbReference type="EMBL" id="EFP96740.1"/>
    </source>
</evidence>
<dbReference type="GO" id="GO:0015159">
    <property type="term" value="F:polysaccharide transmembrane transporter activity"/>
    <property type="evidence" value="ECO:0007669"/>
    <property type="project" value="InterPro"/>
</dbReference>
<dbReference type="OrthoDB" id="9808948at2"/>
<dbReference type="Pfam" id="PF10531">
    <property type="entry name" value="SLBB"/>
    <property type="match status" value="1"/>
</dbReference>
<proteinExistence type="predicted"/>
<evidence type="ECO:0000259" key="3">
    <source>
        <dbReference type="Pfam" id="PF10531"/>
    </source>
</evidence>
<dbReference type="Proteomes" id="UP000002943">
    <property type="component" value="Unassembled WGS sequence"/>
</dbReference>
<keyword evidence="5" id="KW-1185">Reference proteome</keyword>
<organism evidence="4 5">
    <name type="scientific">Vibrio caribbeanicus ATCC BAA-2122</name>
    <dbReference type="NCBI Taxonomy" id="796620"/>
    <lineage>
        <taxon>Bacteria</taxon>
        <taxon>Pseudomonadati</taxon>
        <taxon>Pseudomonadota</taxon>
        <taxon>Gammaproteobacteria</taxon>
        <taxon>Vibrionales</taxon>
        <taxon>Vibrionaceae</taxon>
        <taxon>Vibrio</taxon>
    </lineage>
</organism>
<sequence>MIRVLSLVVFLLIMSLRSSYANEKYQLSAGDVIRISVYGEQDLSIDSVKIDDREAFDYPYLGEIDLSGKTLNEIKNIIYSGLKGDYLVDPKVSVSIVKYRNIYVNGMVNKPGGYEYQPGLTVQKAISLSGGVISKYRRSAKIYHIKASEFKKYKDYSQDELINKFELDMKNEAASHSIINSGDTIYVIASFW</sequence>
<evidence type="ECO:0000259" key="2">
    <source>
        <dbReference type="Pfam" id="PF02563"/>
    </source>
</evidence>
<dbReference type="InterPro" id="IPR003715">
    <property type="entry name" value="Poly_export_N"/>
</dbReference>
<dbReference type="RefSeq" id="WP_009601172.1">
    <property type="nucleotide sequence ID" value="NZ_AEIU01000069.1"/>
</dbReference>
<dbReference type="AlphaFoldDB" id="E3BJH1"/>
<evidence type="ECO:0000256" key="1">
    <source>
        <dbReference type="ARBA" id="ARBA00022729"/>
    </source>
</evidence>
<dbReference type="eggNOG" id="COG1596">
    <property type="taxonomic scope" value="Bacteria"/>
</dbReference>
<dbReference type="Gene3D" id="3.30.1950.10">
    <property type="entry name" value="wza like domain"/>
    <property type="match status" value="1"/>
</dbReference>